<evidence type="ECO:0000313" key="7">
    <source>
        <dbReference type="Proteomes" id="UP001154282"/>
    </source>
</evidence>
<proteinExistence type="predicted"/>
<dbReference type="InterPro" id="IPR010666">
    <property type="entry name" value="Znf_GRF"/>
</dbReference>
<keyword evidence="7" id="KW-1185">Reference proteome</keyword>
<keyword evidence="3" id="KW-0862">Zinc</keyword>
<protein>
    <recommendedName>
        <fullName evidence="5">GRF-type domain-containing protein</fullName>
    </recommendedName>
</protein>
<sequence length="152" mass="17605">MNKCETKKGGDSSRANFMVDLAEEEEEEEVYCECPLEAVMRTSRTSRNPNRAFWACSQYRSKAEPGCGFFDWCDVRAVQFKEQRLRNVIAKLQSKVCSLEKENDRLVQLLAVSRPTSAAACDQFMNVDNREIEVVKQRLTQVERQLSRVWIN</sequence>
<keyword evidence="2 4" id="KW-0863">Zinc-finger</keyword>
<evidence type="ECO:0000256" key="4">
    <source>
        <dbReference type="PROSITE-ProRule" id="PRU01343"/>
    </source>
</evidence>
<dbReference type="Pfam" id="PF06839">
    <property type="entry name" value="Zn_ribbon_GRF"/>
    <property type="match status" value="1"/>
</dbReference>
<accession>A0AAV0I4A0</accession>
<dbReference type="Proteomes" id="UP001154282">
    <property type="component" value="Unassembled WGS sequence"/>
</dbReference>
<gene>
    <name evidence="6" type="ORF">LITE_LOCUS6971</name>
</gene>
<evidence type="ECO:0000259" key="5">
    <source>
        <dbReference type="PROSITE" id="PS51999"/>
    </source>
</evidence>
<dbReference type="AlphaFoldDB" id="A0AAV0I4A0"/>
<reference evidence="6" key="1">
    <citation type="submission" date="2022-08" db="EMBL/GenBank/DDBJ databases">
        <authorList>
            <person name="Gutierrez-Valencia J."/>
        </authorList>
    </citation>
    <scope>NUCLEOTIDE SEQUENCE</scope>
</reference>
<keyword evidence="1" id="KW-0479">Metal-binding</keyword>
<organism evidence="6 7">
    <name type="scientific">Linum tenue</name>
    <dbReference type="NCBI Taxonomy" id="586396"/>
    <lineage>
        <taxon>Eukaryota</taxon>
        <taxon>Viridiplantae</taxon>
        <taxon>Streptophyta</taxon>
        <taxon>Embryophyta</taxon>
        <taxon>Tracheophyta</taxon>
        <taxon>Spermatophyta</taxon>
        <taxon>Magnoliopsida</taxon>
        <taxon>eudicotyledons</taxon>
        <taxon>Gunneridae</taxon>
        <taxon>Pentapetalae</taxon>
        <taxon>rosids</taxon>
        <taxon>fabids</taxon>
        <taxon>Malpighiales</taxon>
        <taxon>Linaceae</taxon>
        <taxon>Linum</taxon>
    </lineage>
</organism>
<evidence type="ECO:0000256" key="2">
    <source>
        <dbReference type="ARBA" id="ARBA00022771"/>
    </source>
</evidence>
<name>A0AAV0I4A0_9ROSI</name>
<dbReference type="PROSITE" id="PS51999">
    <property type="entry name" value="ZF_GRF"/>
    <property type="match status" value="1"/>
</dbReference>
<evidence type="ECO:0000256" key="1">
    <source>
        <dbReference type="ARBA" id="ARBA00022723"/>
    </source>
</evidence>
<comment type="caution">
    <text evidence="6">The sequence shown here is derived from an EMBL/GenBank/DDBJ whole genome shotgun (WGS) entry which is preliminary data.</text>
</comment>
<feature type="domain" description="GRF-type" evidence="5">
    <location>
        <begin position="32"/>
        <end position="76"/>
    </location>
</feature>
<evidence type="ECO:0000256" key="3">
    <source>
        <dbReference type="ARBA" id="ARBA00022833"/>
    </source>
</evidence>
<dbReference type="EMBL" id="CAMGYJ010000003">
    <property type="protein sequence ID" value="CAI0391025.1"/>
    <property type="molecule type" value="Genomic_DNA"/>
</dbReference>
<evidence type="ECO:0000313" key="6">
    <source>
        <dbReference type="EMBL" id="CAI0391025.1"/>
    </source>
</evidence>
<dbReference type="GO" id="GO:0008270">
    <property type="term" value="F:zinc ion binding"/>
    <property type="evidence" value="ECO:0007669"/>
    <property type="project" value="UniProtKB-KW"/>
</dbReference>
<dbReference type="PANTHER" id="PTHR33248">
    <property type="entry name" value="ZINC ION-BINDING PROTEIN"/>
    <property type="match status" value="1"/>
</dbReference>